<dbReference type="AlphaFoldDB" id="A0A5H2XJR2"/>
<accession>A0A5H2XJR2</accession>
<proteinExistence type="predicted"/>
<feature type="non-terminal residue" evidence="1">
    <location>
        <position position="99"/>
    </location>
</feature>
<feature type="non-terminal residue" evidence="1">
    <location>
        <position position="1"/>
    </location>
</feature>
<reference evidence="1" key="1">
    <citation type="journal article" date="2019" name="Science">
        <title>Mutation of a bHLH transcription factor allowed almond domestication.</title>
        <authorList>
            <person name="Sanchez-Perez R."/>
            <person name="Pavan S."/>
            <person name="Mazzeo R."/>
            <person name="Moldovan C."/>
            <person name="Aiese Cigliano R."/>
            <person name="Del Cueto J."/>
            <person name="Ricciardi F."/>
            <person name="Lotti C."/>
            <person name="Ricciardi L."/>
            <person name="Dicenta F."/>
            <person name="Lopez-Marques R.L."/>
            <person name="Lindberg Moller B."/>
        </authorList>
    </citation>
    <scope>NUCLEOTIDE SEQUENCE</scope>
</reference>
<name>A0A5H2XJR2_PRUDU</name>
<organism evidence="1">
    <name type="scientific">Prunus dulcis</name>
    <name type="common">Almond</name>
    <name type="synonym">Amygdalus dulcis</name>
    <dbReference type="NCBI Taxonomy" id="3755"/>
    <lineage>
        <taxon>Eukaryota</taxon>
        <taxon>Viridiplantae</taxon>
        <taxon>Streptophyta</taxon>
        <taxon>Embryophyta</taxon>
        <taxon>Tracheophyta</taxon>
        <taxon>Spermatophyta</taxon>
        <taxon>Magnoliopsida</taxon>
        <taxon>eudicotyledons</taxon>
        <taxon>Gunneridae</taxon>
        <taxon>Pentapetalae</taxon>
        <taxon>rosids</taxon>
        <taxon>fabids</taxon>
        <taxon>Rosales</taxon>
        <taxon>Rosaceae</taxon>
        <taxon>Amygdaloideae</taxon>
        <taxon>Amygdaleae</taxon>
        <taxon>Prunus</taxon>
    </lineage>
</organism>
<sequence length="99" mass="11657">TPSPDSIFRRNFRRRELRRPTSISGVVSCKSFLSSSSTQPTPFLRLKTRQLRWQRREKPAKTADITGDVFSHRKRTVAWNRLNFVGFVQFTGETLPKFW</sequence>
<dbReference type="EMBL" id="AP020761">
    <property type="protein sequence ID" value="BBN68428.1"/>
    <property type="molecule type" value="Genomic_DNA"/>
</dbReference>
<gene>
    <name evidence="1" type="ORF">Prudu_424S000200</name>
</gene>
<evidence type="ECO:0000313" key="1">
    <source>
        <dbReference type="EMBL" id="BBN68428.1"/>
    </source>
</evidence>
<protein>
    <submittedName>
        <fullName evidence="1">Uncharacterized protein</fullName>
    </submittedName>
</protein>